<dbReference type="KEGG" id="mhi:Mhar_0141"/>
<dbReference type="EMBL" id="CP003117">
    <property type="protein sequence ID" value="AET63532.1"/>
    <property type="molecule type" value="Genomic_DNA"/>
</dbReference>
<dbReference type="InterPro" id="IPR002716">
    <property type="entry name" value="PIN_dom"/>
</dbReference>
<dbReference type="GeneID" id="12509310"/>
<keyword evidence="3" id="KW-1185">Reference proteome</keyword>
<dbReference type="CDD" id="cd09854">
    <property type="entry name" value="PIN_VapC-like"/>
    <property type="match status" value="1"/>
</dbReference>
<name>G7WKQ3_METH6</name>
<dbReference type="AlphaFoldDB" id="G7WKQ3"/>
<proteinExistence type="predicted"/>
<dbReference type="HOGENOM" id="CLU_155940_0_0_2"/>
<dbReference type="SUPFAM" id="SSF88723">
    <property type="entry name" value="PIN domain-like"/>
    <property type="match status" value="1"/>
</dbReference>
<dbReference type="Pfam" id="PF01850">
    <property type="entry name" value="PIN"/>
    <property type="match status" value="1"/>
</dbReference>
<organism evidence="2 3">
    <name type="scientific">Methanothrix harundinacea (strain 6Ac)</name>
    <name type="common">Methanosaeta harundinacea</name>
    <dbReference type="NCBI Taxonomy" id="1110509"/>
    <lineage>
        <taxon>Archaea</taxon>
        <taxon>Methanobacteriati</taxon>
        <taxon>Methanobacteriota</taxon>
        <taxon>Stenosarchaea group</taxon>
        <taxon>Methanomicrobia</taxon>
        <taxon>Methanotrichales</taxon>
        <taxon>Methanotrichaceae</taxon>
        <taxon>Methanothrix</taxon>
    </lineage>
</organism>
<dbReference type="Proteomes" id="UP000005877">
    <property type="component" value="Chromosome"/>
</dbReference>
<dbReference type="PATRIC" id="fig|1110509.7.peg.154"/>
<reference evidence="2 3" key="1">
    <citation type="journal article" date="2012" name="PLoS ONE">
        <title>The genome characteristics and predicted function of methyl-group oxidation pathway in the obligate aceticlastic methanogens, Methanosaeta spp.</title>
        <authorList>
            <person name="Zhu J."/>
            <person name="Zheng H."/>
            <person name="Ai G."/>
            <person name="Zhang G."/>
            <person name="Liu D."/>
            <person name="Liu X."/>
            <person name="Dong X."/>
        </authorList>
    </citation>
    <scope>NUCLEOTIDE SEQUENCE [LARGE SCALE GENOMIC DNA]</scope>
    <source>
        <strain evidence="2 3">6Ac</strain>
    </source>
</reference>
<accession>G7WKQ3</accession>
<protein>
    <submittedName>
        <fullName evidence="2">Putative nucleic acid-binding protein, contains PIN domain</fullName>
    </submittedName>
</protein>
<gene>
    <name evidence="2" type="ordered locus">Mhar_0141</name>
</gene>
<evidence type="ECO:0000259" key="1">
    <source>
        <dbReference type="Pfam" id="PF01850"/>
    </source>
</evidence>
<dbReference type="InterPro" id="IPR029060">
    <property type="entry name" value="PIN-like_dom_sf"/>
</dbReference>
<sequence>MYLVDSNVWLELLLEQERAEEVAQFLQIVGTDELWITEFTIYSIGIIMTRLNKDEIFEDFLSDVLEDSGVKRVCLSIGDLKQVIQVARKFRLDFDDAYQYVAAEKNDLCLVSFDADFDRAEMGRRTPSEILAL</sequence>
<dbReference type="RefSeq" id="WP_014585720.1">
    <property type="nucleotide sequence ID" value="NC_017527.1"/>
</dbReference>
<dbReference type="OrthoDB" id="147402at2157"/>
<feature type="domain" description="PIN" evidence="1">
    <location>
        <begin position="2"/>
        <end position="120"/>
    </location>
</feature>
<evidence type="ECO:0000313" key="3">
    <source>
        <dbReference type="Proteomes" id="UP000005877"/>
    </source>
</evidence>
<evidence type="ECO:0000313" key="2">
    <source>
        <dbReference type="EMBL" id="AET63532.1"/>
    </source>
</evidence>
<dbReference type="Gene3D" id="3.40.50.1010">
    <property type="entry name" value="5'-nuclease"/>
    <property type="match status" value="1"/>
</dbReference>